<evidence type="ECO:0000256" key="7">
    <source>
        <dbReference type="ARBA" id="ARBA00022741"/>
    </source>
</evidence>
<keyword evidence="10 14" id="KW-0560">Oxidoreductase</keyword>
<keyword evidence="6" id="KW-0285">Flavoprotein</keyword>
<dbReference type="PRINTS" id="PR00410">
    <property type="entry name" value="PHEHYDRXLASE"/>
</dbReference>
<dbReference type="SUPFAM" id="SSF52343">
    <property type="entry name" value="Ferredoxin reductase-like, C-terminal NADP-linked domain"/>
    <property type="match status" value="1"/>
</dbReference>
<dbReference type="InterPro" id="IPR008333">
    <property type="entry name" value="Cbr1-like_FAD-bd_dom"/>
</dbReference>
<keyword evidence="9" id="KW-0521">NADP</keyword>
<proteinExistence type="inferred from homology"/>
<comment type="catalytic activity">
    <reaction evidence="11">
        <text>2 reduced [2Fe-2S]-[ferredoxin] + NADP(+) + H(+) = 2 oxidized [2Fe-2S]-[ferredoxin] + NADPH</text>
        <dbReference type="Rhea" id="RHEA:20125"/>
        <dbReference type="Rhea" id="RHEA-COMP:10000"/>
        <dbReference type="Rhea" id="RHEA-COMP:10001"/>
        <dbReference type="ChEBI" id="CHEBI:15378"/>
        <dbReference type="ChEBI" id="CHEBI:33737"/>
        <dbReference type="ChEBI" id="CHEBI:33738"/>
        <dbReference type="ChEBI" id="CHEBI:57783"/>
        <dbReference type="ChEBI" id="CHEBI:58349"/>
        <dbReference type="EC" id="1.18.1.2"/>
    </reaction>
</comment>
<evidence type="ECO:0000256" key="6">
    <source>
        <dbReference type="ARBA" id="ARBA00022630"/>
    </source>
</evidence>
<dbReference type="GO" id="GO:0000166">
    <property type="term" value="F:nucleotide binding"/>
    <property type="evidence" value="ECO:0007669"/>
    <property type="project" value="UniProtKB-KW"/>
</dbReference>
<dbReference type="FunFam" id="3.40.50.80:FF:000002">
    <property type="entry name" value="Ferredoxin--NADP reductase"/>
    <property type="match status" value="1"/>
</dbReference>
<dbReference type="InterPro" id="IPR017938">
    <property type="entry name" value="Riboflavin_synthase-like_b-brl"/>
</dbReference>
<evidence type="ECO:0000256" key="4">
    <source>
        <dbReference type="ARBA" id="ARBA00013223"/>
    </source>
</evidence>
<evidence type="ECO:0000256" key="8">
    <source>
        <dbReference type="ARBA" id="ARBA00022827"/>
    </source>
</evidence>
<evidence type="ECO:0000256" key="5">
    <source>
        <dbReference type="ARBA" id="ARBA00013903"/>
    </source>
</evidence>
<comment type="subunit">
    <text evidence="3">Monomer.</text>
</comment>
<keyword evidence="8" id="KW-0274">FAD</keyword>
<dbReference type="InterPro" id="IPR039261">
    <property type="entry name" value="FNR_nucleotide-bd"/>
</dbReference>
<dbReference type="Proteomes" id="UP000384354">
    <property type="component" value="Unassembled WGS sequence"/>
</dbReference>
<feature type="region of interest" description="Disordered" evidence="12">
    <location>
        <begin position="1"/>
        <end position="23"/>
    </location>
</feature>
<dbReference type="GO" id="GO:0004324">
    <property type="term" value="F:ferredoxin-NADP+ reductase activity"/>
    <property type="evidence" value="ECO:0007669"/>
    <property type="project" value="UniProtKB-EC"/>
</dbReference>
<dbReference type="InterPro" id="IPR001433">
    <property type="entry name" value="OxRdtase_FAD/NAD-bd"/>
</dbReference>
<dbReference type="GO" id="GO:0042167">
    <property type="term" value="P:heme catabolic process"/>
    <property type="evidence" value="ECO:0007669"/>
    <property type="project" value="TreeGrafter"/>
</dbReference>
<organism evidence="14 15">
    <name type="scientific">Pandoraea cepalis</name>
    <dbReference type="NCBI Taxonomy" id="2508294"/>
    <lineage>
        <taxon>Bacteria</taxon>
        <taxon>Pseudomonadati</taxon>
        <taxon>Pseudomonadota</taxon>
        <taxon>Betaproteobacteria</taxon>
        <taxon>Burkholderiales</taxon>
        <taxon>Burkholderiaceae</taxon>
        <taxon>Pandoraea</taxon>
    </lineage>
</organism>
<evidence type="ECO:0000256" key="11">
    <source>
        <dbReference type="ARBA" id="ARBA00047776"/>
    </source>
</evidence>
<gene>
    <name evidence="14" type="primary">fpr_2</name>
    <name evidence="14" type="ORF">PCE31106_03051</name>
</gene>
<feature type="compositionally biased region" description="Basic and acidic residues" evidence="12">
    <location>
        <begin position="1"/>
        <end position="10"/>
    </location>
</feature>
<sequence length="310" mass="34933">MGFSRPKPEVRLPGAPGVRASGPSRTARAFACQAIRALVPSMCRAPPVVIRQANMSTQNQQTVLEVHHWTDTLFSFKTTRDASFRYVNGQFTMIGLEVEGKPLLRAYSMASANYEEELEFLSIKVQDGPLTSRLQHLKPGDKVIVGRKPTGTLIDDNLLPGKHLYLLSTGTGLAPFMSIIRDPEVYDRYEHIILVHGCRFTSELAYRDLITQHLPAHEYLGEYVRDKLIYYPTVTREEFENQGRITELVESGKMFADIGLPEFSPENDRIMLCGSPAMLKDTRELLEKRGFVEGHNHAPGHYLVERAFVG</sequence>
<evidence type="ECO:0000256" key="1">
    <source>
        <dbReference type="ARBA" id="ARBA00001974"/>
    </source>
</evidence>
<dbReference type="PANTHER" id="PTHR47878:SF1">
    <property type="entry name" value="FLAVODOXIN_FERREDOXIN--NADP REDUCTASE"/>
    <property type="match status" value="1"/>
</dbReference>
<dbReference type="PRINTS" id="PR00371">
    <property type="entry name" value="FPNCR"/>
</dbReference>
<feature type="domain" description="FAD-binding FR-type" evidence="13">
    <location>
        <begin position="56"/>
        <end position="156"/>
    </location>
</feature>
<dbReference type="EMBL" id="CABPSL010000012">
    <property type="protein sequence ID" value="VVE19508.1"/>
    <property type="molecule type" value="Genomic_DNA"/>
</dbReference>
<dbReference type="GO" id="GO:0034599">
    <property type="term" value="P:cellular response to oxidative stress"/>
    <property type="evidence" value="ECO:0007669"/>
    <property type="project" value="TreeGrafter"/>
</dbReference>
<dbReference type="FunFam" id="2.40.30.10:FF:000018">
    <property type="entry name" value="Ferredoxin--NADP(+) reductase"/>
    <property type="match status" value="1"/>
</dbReference>
<dbReference type="EC" id="1.18.1.2" evidence="4"/>
<name>A0A5E4W4G4_9BURK</name>
<dbReference type="InterPro" id="IPR001709">
    <property type="entry name" value="Flavoprot_Pyr_Nucl_cyt_Rdtase"/>
</dbReference>
<dbReference type="Pfam" id="PF00970">
    <property type="entry name" value="FAD_binding_6"/>
    <property type="match status" value="1"/>
</dbReference>
<keyword evidence="7" id="KW-0547">Nucleotide-binding</keyword>
<evidence type="ECO:0000313" key="15">
    <source>
        <dbReference type="Proteomes" id="UP000384354"/>
    </source>
</evidence>
<dbReference type="Pfam" id="PF00175">
    <property type="entry name" value="NAD_binding_1"/>
    <property type="match status" value="1"/>
</dbReference>
<accession>A0A5E4W4G4</accession>
<dbReference type="SUPFAM" id="SSF63380">
    <property type="entry name" value="Riboflavin synthase domain-like"/>
    <property type="match status" value="1"/>
</dbReference>
<dbReference type="InterPro" id="IPR033892">
    <property type="entry name" value="FNR_bac"/>
</dbReference>
<dbReference type="InterPro" id="IPR051930">
    <property type="entry name" value="FNR_type-1"/>
</dbReference>
<protein>
    <recommendedName>
        <fullName evidence="5">Ferredoxin--NADP reductase</fullName>
        <ecNumber evidence="4">1.18.1.2</ecNumber>
    </recommendedName>
</protein>
<evidence type="ECO:0000256" key="10">
    <source>
        <dbReference type="ARBA" id="ARBA00023002"/>
    </source>
</evidence>
<evidence type="ECO:0000256" key="12">
    <source>
        <dbReference type="SAM" id="MobiDB-lite"/>
    </source>
</evidence>
<dbReference type="PROSITE" id="PS51384">
    <property type="entry name" value="FAD_FR"/>
    <property type="match status" value="1"/>
</dbReference>
<comment type="similarity">
    <text evidence="2">Belongs to the ferredoxin--NADP reductase type 1 family.</text>
</comment>
<comment type="cofactor">
    <cofactor evidence="1">
        <name>FAD</name>
        <dbReference type="ChEBI" id="CHEBI:57692"/>
    </cofactor>
</comment>
<evidence type="ECO:0000259" key="13">
    <source>
        <dbReference type="PROSITE" id="PS51384"/>
    </source>
</evidence>
<dbReference type="AlphaFoldDB" id="A0A5E4W4G4"/>
<evidence type="ECO:0000256" key="2">
    <source>
        <dbReference type="ARBA" id="ARBA00008312"/>
    </source>
</evidence>
<reference evidence="14 15" key="1">
    <citation type="submission" date="2019-08" db="EMBL/GenBank/DDBJ databases">
        <authorList>
            <person name="Peeters C."/>
        </authorList>
    </citation>
    <scope>NUCLEOTIDE SEQUENCE [LARGE SCALE GENOMIC DNA]</scope>
    <source>
        <strain evidence="14 15">LMG 31106</strain>
    </source>
</reference>
<dbReference type="CDD" id="cd06195">
    <property type="entry name" value="FNR1"/>
    <property type="match status" value="1"/>
</dbReference>
<evidence type="ECO:0000256" key="3">
    <source>
        <dbReference type="ARBA" id="ARBA00011245"/>
    </source>
</evidence>
<dbReference type="PANTHER" id="PTHR47878">
    <property type="entry name" value="OXIDOREDUCTASE FAD/NAD(P)-BINDING DOMAIN PROTEIN"/>
    <property type="match status" value="1"/>
</dbReference>
<dbReference type="InterPro" id="IPR017927">
    <property type="entry name" value="FAD-bd_FR_type"/>
</dbReference>
<evidence type="ECO:0000256" key="9">
    <source>
        <dbReference type="ARBA" id="ARBA00022857"/>
    </source>
</evidence>
<dbReference type="Gene3D" id="2.40.30.10">
    <property type="entry name" value="Translation factors"/>
    <property type="match status" value="1"/>
</dbReference>
<dbReference type="Gene3D" id="3.40.50.80">
    <property type="entry name" value="Nucleotide-binding domain of ferredoxin-NADP reductase (FNR) module"/>
    <property type="match status" value="1"/>
</dbReference>
<evidence type="ECO:0000313" key="14">
    <source>
        <dbReference type="EMBL" id="VVE19508.1"/>
    </source>
</evidence>